<dbReference type="EMBL" id="JAGQLI010000071">
    <property type="protein sequence ID" value="MCA9379070.1"/>
    <property type="molecule type" value="Genomic_DNA"/>
</dbReference>
<evidence type="ECO:0000313" key="2">
    <source>
        <dbReference type="EMBL" id="MCA9379070.1"/>
    </source>
</evidence>
<gene>
    <name evidence="2" type="ORF">KC640_01445</name>
</gene>
<dbReference type="PROSITE" id="PS51707">
    <property type="entry name" value="CYTH"/>
    <property type="match status" value="1"/>
</dbReference>
<dbReference type="Proteomes" id="UP000760819">
    <property type="component" value="Unassembled WGS sequence"/>
</dbReference>
<dbReference type="CDD" id="cd07890">
    <property type="entry name" value="CYTH-like_AC_IV-like"/>
    <property type="match status" value="1"/>
</dbReference>
<proteinExistence type="predicted"/>
<dbReference type="Gene3D" id="2.40.320.10">
    <property type="entry name" value="Hypothetical Protein Pfu-838710-001"/>
    <property type="match status" value="1"/>
</dbReference>
<accession>A0A955L0D3</accession>
<dbReference type="InterPro" id="IPR008173">
    <property type="entry name" value="Adenylyl_cyclase_CyaB"/>
</dbReference>
<reference evidence="2" key="1">
    <citation type="submission" date="2020-04" db="EMBL/GenBank/DDBJ databases">
        <authorList>
            <person name="Zhang T."/>
        </authorList>
    </citation>
    <scope>NUCLEOTIDE SEQUENCE</scope>
    <source>
        <strain evidence="2">HKST-UBA12</strain>
    </source>
</reference>
<dbReference type="SUPFAM" id="SSF55154">
    <property type="entry name" value="CYTH-like phosphatases"/>
    <property type="match status" value="1"/>
</dbReference>
<evidence type="ECO:0000259" key="1">
    <source>
        <dbReference type="PROSITE" id="PS51707"/>
    </source>
</evidence>
<dbReference type="InterPro" id="IPR033469">
    <property type="entry name" value="CYTH-like_dom_sf"/>
</dbReference>
<name>A0A955L0D3_9BACT</name>
<dbReference type="Pfam" id="PF01928">
    <property type="entry name" value="CYTH"/>
    <property type="match status" value="1"/>
</dbReference>
<protein>
    <submittedName>
        <fullName evidence="2">Class IV adenylate cyclase</fullName>
    </submittedName>
</protein>
<dbReference type="InterPro" id="IPR023577">
    <property type="entry name" value="CYTH_domain"/>
</dbReference>
<reference evidence="2" key="2">
    <citation type="journal article" date="2021" name="Microbiome">
        <title>Successional dynamics and alternative stable states in a saline activated sludge microbial community over 9 years.</title>
        <authorList>
            <person name="Wang Y."/>
            <person name="Ye J."/>
            <person name="Ju F."/>
            <person name="Liu L."/>
            <person name="Boyd J.A."/>
            <person name="Deng Y."/>
            <person name="Parks D.H."/>
            <person name="Jiang X."/>
            <person name="Yin X."/>
            <person name="Woodcroft B.J."/>
            <person name="Tyson G.W."/>
            <person name="Hugenholtz P."/>
            <person name="Polz M.F."/>
            <person name="Zhang T."/>
        </authorList>
    </citation>
    <scope>NUCLEOTIDE SEQUENCE</scope>
    <source>
        <strain evidence="2">HKST-UBA12</strain>
    </source>
</reference>
<organism evidence="2 3">
    <name type="scientific">Candidatus Dojkabacteria bacterium</name>
    <dbReference type="NCBI Taxonomy" id="2099670"/>
    <lineage>
        <taxon>Bacteria</taxon>
        <taxon>Candidatus Dojkabacteria</taxon>
    </lineage>
</organism>
<evidence type="ECO:0000313" key="3">
    <source>
        <dbReference type="Proteomes" id="UP000760819"/>
    </source>
</evidence>
<feature type="domain" description="CYTH" evidence="1">
    <location>
        <begin position="2"/>
        <end position="169"/>
    </location>
</feature>
<dbReference type="AlphaFoldDB" id="A0A955L0D3"/>
<comment type="caution">
    <text evidence="2">The sequence shown here is derived from an EMBL/GenBank/DDBJ whole genome shotgun (WGS) entry which is preliminary data.</text>
</comment>
<sequence>MQTEFEATFSIESKDVIRKQLKSIGAKMVKEEFKQTRAVFNLPTGHEIENGWLRVRDEQDKVTMSLKVVKNNTTIANQKEIELRVNSFDDASALLTAIGCKAKSYQENLRERWELGDVEITIDEWPFLDPYIEIEGSSEEQVREVAEQLGYDWKEAYFGSVDYIYAQKYGVPEDTVNNHTPEIKFDMDNPFL</sequence>